<keyword evidence="2" id="KW-1185">Reference proteome</keyword>
<dbReference type="Gene3D" id="3.60.10.10">
    <property type="entry name" value="Endonuclease/exonuclease/phosphatase"/>
    <property type="match status" value="1"/>
</dbReference>
<gene>
    <name evidence="1" type="ORF">PEVE_00020836</name>
</gene>
<reference evidence="1 2" key="1">
    <citation type="submission" date="2022-05" db="EMBL/GenBank/DDBJ databases">
        <authorList>
            <consortium name="Genoscope - CEA"/>
            <person name="William W."/>
        </authorList>
    </citation>
    <scope>NUCLEOTIDE SEQUENCE [LARGE SCALE GENOMIC DNA]</scope>
</reference>
<sequence>MAGKLEEVSYEMSRYCWNILVLCEEDKHEHGVGFLVHDDIVNTVKGCRTVSSRLIVIRLRASPFNITIIPAYAPTSDNDDDAVEDFYDHLQEILNQSPKKDIPVVLGDWNAKVGEDAFKNWKGTCGRYCNPETNKRGLRPLKFACYNDIVLANTLGKHKVSRR</sequence>
<dbReference type="EMBL" id="CALNXI010002795">
    <property type="protein sequence ID" value="CAH3190784.1"/>
    <property type="molecule type" value="Genomic_DNA"/>
</dbReference>
<evidence type="ECO:0000313" key="2">
    <source>
        <dbReference type="Proteomes" id="UP001159427"/>
    </source>
</evidence>
<dbReference type="PANTHER" id="PTHR23227:SF67">
    <property type="entry name" value="CRANIOFACIAL DEVELOPMENT PROTEIN 2-LIKE"/>
    <property type="match status" value="1"/>
</dbReference>
<dbReference type="Proteomes" id="UP001159427">
    <property type="component" value="Unassembled WGS sequence"/>
</dbReference>
<name>A0ABN8SK07_9CNID</name>
<protein>
    <recommendedName>
        <fullName evidence="3">Endonuclease/exonuclease/phosphatase domain-containing protein</fullName>
    </recommendedName>
</protein>
<evidence type="ECO:0008006" key="3">
    <source>
        <dbReference type="Google" id="ProtNLM"/>
    </source>
</evidence>
<dbReference type="SUPFAM" id="SSF56219">
    <property type="entry name" value="DNase I-like"/>
    <property type="match status" value="1"/>
</dbReference>
<dbReference type="InterPro" id="IPR036691">
    <property type="entry name" value="Endo/exonu/phosph_ase_sf"/>
</dbReference>
<comment type="caution">
    <text evidence="1">The sequence shown here is derived from an EMBL/GenBank/DDBJ whole genome shotgun (WGS) entry which is preliminary data.</text>
</comment>
<dbReference type="PANTHER" id="PTHR23227">
    <property type="entry name" value="BUCENTAUR RELATED"/>
    <property type="match status" value="1"/>
</dbReference>
<proteinExistence type="predicted"/>
<evidence type="ECO:0000313" key="1">
    <source>
        <dbReference type="EMBL" id="CAH3190784.1"/>
    </source>
</evidence>
<feature type="non-terminal residue" evidence="1">
    <location>
        <position position="163"/>
    </location>
</feature>
<dbReference type="InterPro" id="IPR027124">
    <property type="entry name" value="Swc5/CFDP1/2"/>
</dbReference>
<accession>A0ABN8SK07</accession>
<organism evidence="1 2">
    <name type="scientific">Porites evermanni</name>
    <dbReference type="NCBI Taxonomy" id="104178"/>
    <lineage>
        <taxon>Eukaryota</taxon>
        <taxon>Metazoa</taxon>
        <taxon>Cnidaria</taxon>
        <taxon>Anthozoa</taxon>
        <taxon>Hexacorallia</taxon>
        <taxon>Scleractinia</taxon>
        <taxon>Fungiina</taxon>
        <taxon>Poritidae</taxon>
        <taxon>Porites</taxon>
    </lineage>
</organism>